<dbReference type="PRINTS" id="PR00368">
    <property type="entry name" value="FADPNR"/>
</dbReference>
<evidence type="ECO:0000256" key="1">
    <source>
        <dbReference type="ARBA" id="ARBA00023002"/>
    </source>
</evidence>
<reference evidence="3 4" key="1">
    <citation type="submission" date="2019-09" db="EMBL/GenBank/DDBJ databases">
        <title>Taxonomic organization of the family Brucellaceae based on a phylogenomic approach.</title>
        <authorList>
            <person name="Leclercq S."/>
            <person name="Cloeckaert A."/>
            <person name="Zygmunt M.S."/>
        </authorList>
    </citation>
    <scope>NUCLEOTIDE SEQUENCE [LARGE SCALE GENOMIC DNA]</scope>
    <source>
        <strain evidence="3 4">WS1830</strain>
    </source>
</reference>
<keyword evidence="1" id="KW-0560">Oxidoreductase</keyword>
<dbReference type="InterPro" id="IPR036188">
    <property type="entry name" value="FAD/NAD-bd_sf"/>
</dbReference>
<dbReference type="Proteomes" id="UP000481643">
    <property type="component" value="Unassembled WGS sequence"/>
</dbReference>
<dbReference type="Gene3D" id="3.50.50.60">
    <property type="entry name" value="FAD/NAD(P)-binding domain"/>
    <property type="match status" value="1"/>
</dbReference>
<organism evidence="3 4">
    <name type="scientific">Brucella tritici</name>
    <dbReference type="NCBI Taxonomy" id="94626"/>
    <lineage>
        <taxon>Bacteria</taxon>
        <taxon>Pseudomonadati</taxon>
        <taxon>Pseudomonadota</taxon>
        <taxon>Alphaproteobacteria</taxon>
        <taxon>Hyphomicrobiales</taxon>
        <taxon>Brucellaceae</taxon>
        <taxon>Brucella/Ochrobactrum group</taxon>
        <taxon>Brucella</taxon>
    </lineage>
</organism>
<dbReference type="PANTHER" id="PTHR42949:SF3">
    <property type="entry name" value="ANAEROBIC GLYCEROL-3-PHOSPHATE DEHYDROGENASE SUBUNIT B"/>
    <property type="match status" value="1"/>
</dbReference>
<dbReference type="SUPFAM" id="SSF51905">
    <property type="entry name" value="FAD/NAD(P)-binding domain"/>
    <property type="match status" value="1"/>
</dbReference>
<evidence type="ECO:0000313" key="4">
    <source>
        <dbReference type="Proteomes" id="UP000481643"/>
    </source>
</evidence>
<dbReference type="AlphaFoldDB" id="A0A6L3Y8N6"/>
<protein>
    <submittedName>
        <fullName evidence="3">FAD-dependent oxidoreductase</fullName>
    </submittedName>
</protein>
<accession>A0A6L3Y8N6</accession>
<dbReference type="InterPro" id="IPR023753">
    <property type="entry name" value="FAD/NAD-binding_dom"/>
</dbReference>
<dbReference type="GO" id="GO:0016491">
    <property type="term" value="F:oxidoreductase activity"/>
    <property type="evidence" value="ECO:0007669"/>
    <property type="project" value="UniProtKB-KW"/>
</dbReference>
<name>A0A6L3Y8N6_9HYPH</name>
<dbReference type="PRINTS" id="PR00469">
    <property type="entry name" value="PNDRDTASEII"/>
</dbReference>
<comment type="caution">
    <text evidence="3">The sequence shown here is derived from an EMBL/GenBank/DDBJ whole genome shotgun (WGS) entry which is preliminary data.</text>
</comment>
<feature type="domain" description="FAD/NAD(P)-binding" evidence="2">
    <location>
        <begin position="11"/>
        <end position="274"/>
    </location>
</feature>
<evidence type="ECO:0000313" key="3">
    <source>
        <dbReference type="EMBL" id="KAB2680305.1"/>
    </source>
</evidence>
<evidence type="ECO:0000259" key="2">
    <source>
        <dbReference type="Pfam" id="PF07992"/>
    </source>
</evidence>
<dbReference type="Pfam" id="PF07992">
    <property type="entry name" value="Pyr_redox_2"/>
    <property type="match status" value="1"/>
</dbReference>
<dbReference type="Gene3D" id="3.40.50.720">
    <property type="entry name" value="NAD(P)-binding Rossmann-like Domain"/>
    <property type="match status" value="1"/>
</dbReference>
<proteinExistence type="predicted"/>
<dbReference type="EMBL" id="WBVX01000028">
    <property type="protein sequence ID" value="KAB2680305.1"/>
    <property type="molecule type" value="Genomic_DNA"/>
</dbReference>
<dbReference type="PANTHER" id="PTHR42949">
    <property type="entry name" value="ANAEROBIC GLYCEROL-3-PHOSPHATE DEHYDROGENASE SUBUNIT B"/>
    <property type="match status" value="1"/>
</dbReference>
<sequence length="357" mass="37920">MRETTMCDAPVLVIGGGPAGVAAAVSLAESDHRVVLVEQRDRLGGAIHRQPANRDIVHSLHGRHHTRNWRALNERLSAVQGKIRILYNSVFLGADDTGHALIEDRALGRTLSAKAAGLLVAVGAIEHIEPFEGWQLPGVMTAGGAQLMLKETGRFVPGRTLVVGSGPLIFAVAAQLASAGAPPVALVERGTPWRAPGAAFRLLASRSTFAETMRYGSIILRKRIPYKTGTGIVRAEASGSVLLVEVTSDTGRIARYEVDNLVISNGLRSNQIGLPRTSESSVYPILHAGDCREILGADAAIEDGAFAARKLVALLKGAPTPSPSHELEKARKLQAALRKLTSLDHSELVGDPIVDCH</sequence>
<gene>
    <name evidence="3" type="ORF">F9L08_21650</name>
</gene>
<dbReference type="InterPro" id="IPR051691">
    <property type="entry name" value="Metab_Enz_Cyan_OpOx_G3PDH"/>
</dbReference>